<reference evidence="3" key="1">
    <citation type="journal article" date="2005" name="Nature">
        <title>The map-based sequence of the rice genome.</title>
        <authorList>
            <consortium name="International rice genome sequencing project (IRGSP)"/>
            <person name="Matsumoto T."/>
            <person name="Wu J."/>
            <person name="Kanamori H."/>
            <person name="Katayose Y."/>
            <person name="Fujisawa M."/>
            <person name="Namiki N."/>
            <person name="Mizuno H."/>
            <person name="Yamamoto K."/>
            <person name="Antonio B.A."/>
            <person name="Baba T."/>
            <person name="Sakata K."/>
            <person name="Nagamura Y."/>
            <person name="Aoki H."/>
            <person name="Arikawa K."/>
            <person name="Arita K."/>
            <person name="Bito T."/>
            <person name="Chiden Y."/>
            <person name="Fujitsuka N."/>
            <person name="Fukunaka R."/>
            <person name="Hamada M."/>
            <person name="Harada C."/>
            <person name="Hayashi A."/>
            <person name="Hijishita S."/>
            <person name="Honda M."/>
            <person name="Hosokawa S."/>
            <person name="Ichikawa Y."/>
            <person name="Idonuma A."/>
            <person name="Iijima M."/>
            <person name="Ikeda M."/>
            <person name="Ikeno M."/>
            <person name="Ito K."/>
            <person name="Ito S."/>
            <person name="Ito T."/>
            <person name="Ito Y."/>
            <person name="Ito Y."/>
            <person name="Iwabuchi A."/>
            <person name="Kamiya K."/>
            <person name="Karasawa W."/>
            <person name="Kurita K."/>
            <person name="Katagiri S."/>
            <person name="Kikuta A."/>
            <person name="Kobayashi H."/>
            <person name="Kobayashi N."/>
            <person name="Machita K."/>
            <person name="Maehara T."/>
            <person name="Masukawa M."/>
            <person name="Mizubayashi T."/>
            <person name="Mukai Y."/>
            <person name="Nagasaki H."/>
            <person name="Nagata Y."/>
            <person name="Naito S."/>
            <person name="Nakashima M."/>
            <person name="Nakama Y."/>
            <person name="Nakamichi Y."/>
            <person name="Nakamura M."/>
            <person name="Meguro A."/>
            <person name="Negishi M."/>
            <person name="Ohta I."/>
            <person name="Ohta T."/>
            <person name="Okamoto M."/>
            <person name="Ono N."/>
            <person name="Saji S."/>
            <person name="Sakaguchi M."/>
            <person name="Sakai K."/>
            <person name="Shibata M."/>
            <person name="Shimokawa T."/>
            <person name="Song J."/>
            <person name="Takazaki Y."/>
            <person name="Terasawa K."/>
            <person name="Tsugane M."/>
            <person name="Tsuji K."/>
            <person name="Ueda S."/>
            <person name="Waki K."/>
            <person name="Yamagata H."/>
            <person name="Yamamoto M."/>
            <person name="Yamamoto S."/>
            <person name="Yamane H."/>
            <person name="Yoshiki S."/>
            <person name="Yoshihara R."/>
            <person name="Yukawa K."/>
            <person name="Zhong H."/>
            <person name="Yano M."/>
            <person name="Yuan Q."/>
            <person name="Ouyang S."/>
            <person name="Liu J."/>
            <person name="Jones K.M."/>
            <person name="Gansberger K."/>
            <person name="Moffat K."/>
            <person name="Hill J."/>
            <person name="Bera J."/>
            <person name="Fadrosh D."/>
            <person name="Jin S."/>
            <person name="Johri S."/>
            <person name="Kim M."/>
            <person name="Overton L."/>
            <person name="Reardon M."/>
            <person name="Tsitrin T."/>
            <person name="Vuong H."/>
            <person name="Weaver B."/>
            <person name="Ciecko A."/>
            <person name="Tallon L."/>
            <person name="Jackson J."/>
            <person name="Pai G."/>
            <person name="Aken S.V."/>
            <person name="Utterback T."/>
            <person name="Reidmuller S."/>
            <person name="Feldblyum T."/>
            <person name="Hsiao J."/>
            <person name="Zismann V."/>
            <person name="Iobst S."/>
            <person name="de Vazeille A.R."/>
            <person name="Buell C.R."/>
            <person name="Ying K."/>
            <person name="Li Y."/>
            <person name="Lu T."/>
            <person name="Huang Y."/>
            <person name="Zhao Q."/>
            <person name="Feng Q."/>
            <person name="Zhang L."/>
            <person name="Zhu J."/>
            <person name="Weng Q."/>
            <person name="Mu J."/>
            <person name="Lu Y."/>
            <person name="Fan D."/>
            <person name="Liu Y."/>
            <person name="Guan J."/>
            <person name="Zhang Y."/>
            <person name="Yu S."/>
            <person name="Liu X."/>
            <person name="Zhang Y."/>
            <person name="Hong G."/>
            <person name="Han B."/>
            <person name="Choisne N."/>
            <person name="Demange N."/>
            <person name="Orjeda G."/>
            <person name="Samain S."/>
            <person name="Cattolico L."/>
            <person name="Pelletier E."/>
            <person name="Couloux A."/>
            <person name="Segurens B."/>
            <person name="Wincker P."/>
            <person name="D'Hont A."/>
            <person name="Scarpelli C."/>
            <person name="Weissenbach J."/>
            <person name="Salanoubat M."/>
            <person name="Quetier F."/>
            <person name="Yu Y."/>
            <person name="Kim H.R."/>
            <person name="Rambo T."/>
            <person name="Currie J."/>
            <person name="Collura K."/>
            <person name="Luo M."/>
            <person name="Yang T."/>
            <person name="Ammiraju J.S.S."/>
            <person name="Engler F."/>
            <person name="Soderlund C."/>
            <person name="Wing R.A."/>
            <person name="Palmer L.E."/>
            <person name="de la Bastide M."/>
            <person name="Spiegel L."/>
            <person name="Nascimento L."/>
            <person name="Zutavern T."/>
            <person name="O'Shaughnessy A."/>
            <person name="Dike S."/>
            <person name="Dedhia N."/>
            <person name="Preston R."/>
            <person name="Balija V."/>
            <person name="McCombie W.R."/>
            <person name="Chow T."/>
            <person name="Chen H."/>
            <person name="Chung M."/>
            <person name="Chen C."/>
            <person name="Shaw J."/>
            <person name="Wu H."/>
            <person name="Hsiao K."/>
            <person name="Chao Y."/>
            <person name="Chu M."/>
            <person name="Cheng C."/>
            <person name="Hour A."/>
            <person name="Lee P."/>
            <person name="Lin S."/>
            <person name="Lin Y."/>
            <person name="Liou J."/>
            <person name="Liu S."/>
            <person name="Hsing Y."/>
            <person name="Raghuvanshi S."/>
            <person name="Mohanty A."/>
            <person name="Bharti A.K."/>
            <person name="Gaur A."/>
            <person name="Gupta V."/>
            <person name="Kumar D."/>
            <person name="Ravi V."/>
            <person name="Vij S."/>
            <person name="Kapur A."/>
            <person name="Khurana P."/>
            <person name="Khurana P."/>
            <person name="Khurana J.P."/>
            <person name="Tyagi A.K."/>
            <person name="Gaikwad K."/>
            <person name="Singh A."/>
            <person name="Dalal V."/>
            <person name="Srivastava S."/>
            <person name="Dixit A."/>
            <person name="Pal A.K."/>
            <person name="Ghazi I.A."/>
            <person name="Yadav M."/>
            <person name="Pandit A."/>
            <person name="Bhargava A."/>
            <person name="Sureshbabu K."/>
            <person name="Batra K."/>
            <person name="Sharma T.R."/>
            <person name="Mohapatra T."/>
            <person name="Singh N.K."/>
            <person name="Messing J."/>
            <person name="Nelson A.B."/>
            <person name="Fuks G."/>
            <person name="Kavchok S."/>
            <person name="Keizer G."/>
            <person name="Linton E."/>
            <person name="Llaca V."/>
            <person name="Song R."/>
            <person name="Tanyolac B."/>
            <person name="Young S."/>
            <person name="Ho-Il K."/>
            <person name="Hahn J.H."/>
            <person name="Sangsakoo G."/>
            <person name="Vanavichit A."/>
            <person name="de Mattos Luiz.A.T."/>
            <person name="Zimmer P.D."/>
            <person name="Malone G."/>
            <person name="Dellagostin O."/>
            <person name="de Oliveira A.C."/>
            <person name="Bevan M."/>
            <person name="Bancroft I."/>
            <person name="Minx P."/>
            <person name="Cordum H."/>
            <person name="Wilson R."/>
            <person name="Cheng Z."/>
            <person name="Jin W."/>
            <person name="Jiang J."/>
            <person name="Leong S.A."/>
            <person name="Iwama H."/>
            <person name="Gojobori T."/>
            <person name="Itoh T."/>
            <person name="Niimura Y."/>
            <person name="Fujii Y."/>
            <person name="Habara T."/>
            <person name="Sakai H."/>
            <person name="Sato Y."/>
            <person name="Wilson G."/>
            <person name="Kumar K."/>
            <person name="McCouch S."/>
            <person name="Juretic N."/>
            <person name="Hoen D."/>
            <person name="Wright S."/>
            <person name="Bruskiewich R."/>
            <person name="Bureau T."/>
            <person name="Miyao A."/>
            <person name="Hirochika H."/>
            <person name="Nishikawa T."/>
            <person name="Kadowaki K."/>
            <person name="Sugiura M."/>
            <person name="Burr B."/>
            <person name="Sasaki T."/>
        </authorList>
    </citation>
    <scope>NUCLEOTIDE SEQUENCE [LARGE SCALE GENOMIC DNA]</scope>
    <source>
        <strain evidence="3">cv. Nipponbare</strain>
    </source>
</reference>
<protein>
    <submittedName>
        <fullName evidence="2">Uncharacterized protein</fullName>
    </submittedName>
</protein>
<dbReference type="EMBL" id="AC147802">
    <property type="protein sequence ID" value="AAU89210.1"/>
    <property type="molecule type" value="Genomic_DNA"/>
</dbReference>
<name>Q10J38_ORYSJ</name>
<feature type="region of interest" description="Disordered" evidence="1">
    <location>
        <begin position="520"/>
        <end position="575"/>
    </location>
</feature>
<organism evidence="2 3">
    <name type="scientific">Oryza sativa subsp. japonica</name>
    <name type="common">Rice</name>
    <dbReference type="NCBI Taxonomy" id="39947"/>
    <lineage>
        <taxon>Eukaryota</taxon>
        <taxon>Viridiplantae</taxon>
        <taxon>Streptophyta</taxon>
        <taxon>Embryophyta</taxon>
        <taxon>Tracheophyta</taxon>
        <taxon>Spermatophyta</taxon>
        <taxon>Magnoliopsida</taxon>
        <taxon>Liliopsida</taxon>
        <taxon>Poales</taxon>
        <taxon>Poaceae</taxon>
        <taxon>BOP clade</taxon>
        <taxon>Oryzoideae</taxon>
        <taxon>Oryzeae</taxon>
        <taxon>Oryzinae</taxon>
        <taxon>Oryza</taxon>
        <taxon>Oryza sativa</taxon>
    </lineage>
</organism>
<reference evidence="3" key="2">
    <citation type="journal article" date="2008" name="Nucleic Acids Res.">
        <title>The rice annotation project database (RAP-DB): 2008 update.</title>
        <authorList>
            <consortium name="The rice annotation project (RAP)"/>
        </authorList>
    </citation>
    <scope>GENOME REANNOTATION</scope>
    <source>
        <strain evidence="3">cv. Nipponbare</strain>
    </source>
</reference>
<proteinExistence type="predicted"/>
<feature type="compositionally biased region" description="Low complexity" evidence="1">
    <location>
        <begin position="556"/>
        <end position="569"/>
    </location>
</feature>
<accession>Q10J38</accession>
<dbReference type="AlphaFoldDB" id="Q10J38"/>
<feature type="compositionally biased region" description="Low complexity" evidence="1">
    <location>
        <begin position="530"/>
        <end position="539"/>
    </location>
</feature>
<gene>
    <name evidence="2" type="ORF">OSJNBb0013C14.11</name>
</gene>
<evidence type="ECO:0000313" key="3">
    <source>
        <dbReference type="Proteomes" id="UP000000763"/>
    </source>
</evidence>
<evidence type="ECO:0000256" key="1">
    <source>
        <dbReference type="SAM" id="MobiDB-lite"/>
    </source>
</evidence>
<dbReference type="Proteomes" id="UP000000763">
    <property type="component" value="Chromosome 3"/>
</dbReference>
<sequence>MAARVGGGSRAPVIVWGKGAATGVRQGAANAMKAVVRREVDGDSGKRRLEEVKVRRLGCGGGNGVLTTLLEKETDAGVQRGATTLMRLAAACGSDVTMATTYITIAHIMDEQENIKIKSSKCWNPIWPPATLLTSNGRQIYIQPPFLAREYLIESSQSPLSNGSSLIAKFHVVLLQSQGVASPILGLWACNFVWDPGPSGAHVECGPTRWRTTLRTPWSSSHPYKLVGIRLICTDKINNPRRGLRKGKRDGHAQHRLLHHQRDIAASSRIAYEDVLNVLRDEHRMEKPRTVFHEEGEDGVTMTTTDTTIAHIMDEQEDIKFKSSKCWNPIRPPATPLTSNDRRICIRPPFLAREYLMESSRSPLSNRSSLISKFHVVWPQSHKQGAMSPVLGLWSCNFVWDLGPSGAHVGNKIDLDRQDPQPTERCIDRKCATQRLILILEKFSNLNHSNRIYSYLVMIFRRFNLLEKTGKGEDDDVMLTSSMATGSDGDLAGARVVGREKGGHVHVEDDETNPTVLTTTTNDVGRRPATRGATAAARLTGGGGAPVAGDDGEGAAGLALGHAHPPAARGGSGDG</sequence>
<evidence type="ECO:0000313" key="2">
    <source>
        <dbReference type="EMBL" id="AAU89210.1"/>
    </source>
</evidence>